<gene>
    <name evidence="1" type="ORF">GCM10009411_19640</name>
</gene>
<accession>A0ABQ2R8Q1</accession>
<keyword evidence="2" id="KW-1185">Reference proteome</keyword>
<evidence type="ECO:0008006" key="3">
    <source>
        <dbReference type="Google" id="ProtNLM"/>
    </source>
</evidence>
<organism evidence="1 2">
    <name type="scientific">Shewanella litoralis</name>
    <dbReference type="NCBI Taxonomy" id="2282700"/>
    <lineage>
        <taxon>Bacteria</taxon>
        <taxon>Pseudomonadati</taxon>
        <taxon>Pseudomonadota</taxon>
        <taxon>Gammaproteobacteria</taxon>
        <taxon>Alteromonadales</taxon>
        <taxon>Shewanellaceae</taxon>
        <taxon>Shewanella</taxon>
    </lineage>
</organism>
<proteinExistence type="predicted"/>
<protein>
    <recommendedName>
        <fullName evidence="3">DUF4303 domain-containing protein</fullName>
    </recommendedName>
</protein>
<name>A0ABQ2R8Q1_9GAMM</name>
<reference evidence="2" key="1">
    <citation type="journal article" date="2019" name="Int. J. Syst. Evol. Microbiol.">
        <title>The Global Catalogue of Microorganisms (GCM) 10K type strain sequencing project: providing services to taxonomists for standard genome sequencing and annotation.</title>
        <authorList>
            <consortium name="The Broad Institute Genomics Platform"/>
            <consortium name="The Broad Institute Genome Sequencing Center for Infectious Disease"/>
            <person name="Wu L."/>
            <person name="Ma J."/>
        </authorList>
    </citation>
    <scope>NUCLEOTIDE SEQUENCE [LARGE SCALE GENOMIC DNA]</scope>
    <source>
        <strain evidence="2">JCM 32306</strain>
    </source>
</reference>
<sequence length="155" mass="17748">MINNNFQKAIQSGNVHDFFRGKGSYFISSPDYDGHVHGAQMGGAARVYAEESRENSKEFDESFLNFLDNLEVSEEDLNHLLANLSSYCAQKSRGGFTYSFLFEDQNGPEWDSVNRYLNEVSKSPFFENVKSQISRHANFLNKKGYRFLSLIFEGL</sequence>
<comment type="caution">
    <text evidence="1">The sequence shown here is derived from an EMBL/GenBank/DDBJ whole genome shotgun (WGS) entry which is preliminary data.</text>
</comment>
<evidence type="ECO:0000313" key="2">
    <source>
        <dbReference type="Proteomes" id="UP000619118"/>
    </source>
</evidence>
<dbReference type="Proteomes" id="UP000619118">
    <property type="component" value="Unassembled WGS sequence"/>
</dbReference>
<dbReference type="EMBL" id="BMQX01000012">
    <property type="protein sequence ID" value="GGQ19466.1"/>
    <property type="molecule type" value="Genomic_DNA"/>
</dbReference>
<dbReference type="RefSeq" id="WP_160054171.1">
    <property type="nucleotide sequence ID" value="NZ_BMQX01000012.1"/>
</dbReference>
<evidence type="ECO:0000313" key="1">
    <source>
        <dbReference type="EMBL" id="GGQ19466.1"/>
    </source>
</evidence>